<dbReference type="AlphaFoldDB" id="A0A814DDH8"/>
<dbReference type="PROSITE" id="PS00675">
    <property type="entry name" value="SIGMA54_INTERACT_1"/>
    <property type="match status" value="1"/>
</dbReference>
<proteinExistence type="predicted"/>
<feature type="domain" description="G" evidence="1">
    <location>
        <begin position="520"/>
        <end position="656"/>
    </location>
</feature>
<name>A0A814DDH8_9BILA</name>
<organism evidence="2 3">
    <name type="scientific">Rotaria sordida</name>
    <dbReference type="NCBI Taxonomy" id="392033"/>
    <lineage>
        <taxon>Eukaryota</taxon>
        <taxon>Metazoa</taxon>
        <taxon>Spiralia</taxon>
        <taxon>Gnathifera</taxon>
        <taxon>Rotifera</taxon>
        <taxon>Eurotatoria</taxon>
        <taxon>Bdelloidea</taxon>
        <taxon>Philodinida</taxon>
        <taxon>Philodinidae</taxon>
        <taxon>Rotaria</taxon>
    </lineage>
</organism>
<dbReference type="Proteomes" id="UP000663864">
    <property type="component" value="Unassembled WGS sequence"/>
</dbReference>
<dbReference type="SUPFAM" id="SSF52540">
    <property type="entry name" value="P-loop containing nucleoside triphosphate hydrolases"/>
    <property type="match status" value="1"/>
</dbReference>
<evidence type="ECO:0000259" key="1">
    <source>
        <dbReference type="Pfam" id="PF01926"/>
    </source>
</evidence>
<gene>
    <name evidence="2" type="ORF">ZHD862_LOCUS10117</name>
</gene>
<dbReference type="PANTHER" id="PTHR32046">
    <property type="entry name" value="G DOMAIN-CONTAINING PROTEIN"/>
    <property type="match status" value="1"/>
</dbReference>
<reference evidence="2" key="1">
    <citation type="submission" date="2021-02" db="EMBL/GenBank/DDBJ databases">
        <authorList>
            <person name="Nowell W R."/>
        </authorList>
    </citation>
    <scope>NUCLEOTIDE SEQUENCE</scope>
</reference>
<dbReference type="PANTHER" id="PTHR32046:SF11">
    <property type="entry name" value="IMMUNE-ASSOCIATED NUCLEOTIDE-BINDING PROTEIN 10-LIKE"/>
    <property type="match status" value="1"/>
</dbReference>
<dbReference type="Gene3D" id="3.40.50.300">
    <property type="entry name" value="P-loop containing nucleotide triphosphate hydrolases"/>
    <property type="match status" value="1"/>
</dbReference>
<dbReference type="InterPro" id="IPR027417">
    <property type="entry name" value="P-loop_NTPase"/>
</dbReference>
<evidence type="ECO:0000313" key="3">
    <source>
        <dbReference type="Proteomes" id="UP000663864"/>
    </source>
</evidence>
<dbReference type="GO" id="GO:0005525">
    <property type="term" value="F:GTP binding"/>
    <property type="evidence" value="ECO:0007669"/>
    <property type="project" value="InterPro"/>
</dbReference>
<dbReference type="EMBL" id="CAJNOT010000358">
    <property type="protein sequence ID" value="CAF0953087.1"/>
    <property type="molecule type" value="Genomic_DNA"/>
</dbReference>
<dbReference type="InterPro" id="IPR006073">
    <property type="entry name" value="GTP-bd"/>
</dbReference>
<comment type="caution">
    <text evidence="2">The sequence shown here is derived from an EMBL/GenBank/DDBJ whole genome shotgun (WGS) entry which is preliminary data.</text>
</comment>
<evidence type="ECO:0000313" key="2">
    <source>
        <dbReference type="EMBL" id="CAF0953087.1"/>
    </source>
</evidence>
<dbReference type="Pfam" id="PF01926">
    <property type="entry name" value="MMR_HSR1"/>
    <property type="match status" value="1"/>
</dbReference>
<accession>A0A814DDH8</accession>
<dbReference type="InterPro" id="IPR025662">
    <property type="entry name" value="Sigma_54_int_dom_ATP-bd_1"/>
</dbReference>
<sequence>MLRQSIQRTQDISQLTIKRTAIDSYGRLGSLYDGCQDQLLGILDITFERSLIQLYDKTQCILEKGEKNYKRNLLELINIDEQLRLSLLLNLTSKTGIATIIDYPYIINEYTRILHYSYIHQEERFPDEIEKIRERLESCLIKTNATHIITGISWGIDIVIILQLPSDDNIVSMIDIVLEKYRAYLNGDCNDFKLTRDDVNSYKHIIDTKVYSNIPAITEMTTLHNIFHSISHLKTDNTQYQQLYYILYPISNSSYKYLDSIKNIRFEQYLYELSTSMKIIEIYFNKDILNLLCGHFKERFSNAYKQWLNLKNEYINLIERLSKLVIEIRCGQKHTSTLDRILNHAAQIILKNNIFDLCEDLTDLYNKGYLITNLNHQNIQYCNVIERKIDKNDNEDTLKHKLIIDEHIDRILCSNDLLNKNNPIKFKKLCNNLIDEFKNNIKLHLIYADFSYCTYELHDMIILSSIKNDNKQKNKLIYKEISSFIDNNNNNNTSTSPRTRTHIYIPSPSSKLSITETINILLLGETGVGKSTFINALVNYLTFKTFDKAQSEKPIVAIPVSFSITTDDNLQEYKVKLDDLNKSTNENFQYHGQTITQYCQSHIYYLHNNDGTKLRIIDTPGFGDIRGIEQDNLNMQHIIRYIKNFNYLNAICIFVKSNESRLNIFFRSCFIQLFNLLDSNIRHNIIFCFTNSRSTFYTSGHIGLLLKKMLTSLSIGDVPFKKENTFCFDNESFRYLVALQNKIQFNDYEKQEYKKSWSNSVHEINRFIRYIRKKLIPYYIPNEFESIRSAEIEIVQIIHPILETIRNILRKIIRSKMNQLKVTFESDLNDNHSYKIENNIYHSNQHYPHQPIRIDFLEDYKILKNSLSQIQDNMIEQLTLLCHVNVEFAYFLLNIAHYSQNDPFLNGFIRMIDEENIICENRNRNYMNLQLVEGLKKLANNYQQRIEIIKTKLEQNILSDIYQWIKYMHEYPLISEYVIDSPRENLTNDNKITSI</sequence>
<protein>
    <recommendedName>
        <fullName evidence="1">G domain-containing protein</fullName>
    </recommendedName>
</protein>